<evidence type="ECO:0000256" key="1">
    <source>
        <dbReference type="SAM" id="Phobius"/>
    </source>
</evidence>
<name>A0ABX0F6X6_9BACL</name>
<reference evidence="2 3" key="1">
    <citation type="submission" date="2020-01" db="EMBL/GenBank/DDBJ databases">
        <title>Polyphasic characterisation and genomic insights into a novel alkali tolerant bacterium VR-M41.</title>
        <authorList>
            <person name="Vemuluri V.R."/>
        </authorList>
    </citation>
    <scope>NUCLEOTIDE SEQUENCE [LARGE SCALE GENOMIC DNA]</scope>
    <source>
        <strain evidence="2 3">VR-M41</strain>
    </source>
</reference>
<feature type="transmembrane region" description="Helical" evidence="1">
    <location>
        <begin position="44"/>
        <end position="65"/>
    </location>
</feature>
<keyword evidence="1" id="KW-1133">Transmembrane helix</keyword>
<evidence type="ECO:0000313" key="2">
    <source>
        <dbReference type="EMBL" id="NGZ76716.1"/>
    </source>
</evidence>
<accession>A0ABX0F6X6</accession>
<dbReference type="EMBL" id="JAAFGS010000005">
    <property type="protein sequence ID" value="NGZ76716.1"/>
    <property type="molecule type" value="Genomic_DNA"/>
</dbReference>
<proteinExistence type="predicted"/>
<comment type="caution">
    <text evidence="2">The sequence shown here is derived from an EMBL/GenBank/DDBJ whole genome shotgun (WGS) entry which is preliminary data.</text>
</comment>
<organism evidence="2 3">
    <name type="scientific">Saccharibacillus alkalitolerans</name>
    <dbReference type="NCBI Taxonomy" id="2705290"/>
    <lineage>
        <taxon>Bacteria</taxon>
        <taxon>Bacillati</taxon>
        <taxon>Bacillota</taxon>
        <taxon>Bacilli</taxon>
        <taxon>Bacillales</taxon>
        <taxon>Paenibacillaceae</taxon>
        <taxon>Saccharibacillus</taxon>
    </lineage>
</organism>
<dbReference type="Proteomes" id="UP000800303">
    <property type="component" value="Unassembled WGS sequence"/>
</dbReference>
<protein>
    <submittedName>
        <fullName evidence="2">Uncharacterized protein</fullName>
    </submittedName>
</protein>
<evidence type="ECO:0000313" key="3">
    <source>
        <dbReference type="Proteomes" id="UP000800303"/>
    </source>
</evidence>
<gene>
    <name evidence="2" type="ORF">GYN08_15430</name>
</gene>
<dbReference type="RefSeq" id="WP_166275833.1">
    <property type="nucleotide sequence ID" value="NZ_JAAFGS010000005.1"/>
</dbReference>
<keyword evidence="1" id="KW-0812">Transmembrane</keyword>
<keyword evidence="3" id="KW-1185">Reference proteome</keyword>
<keyword evidence="1" id="KW-0472">Membrane</keyword>
<sequence>MFLLIGVFLLLCPLVIARPDRLVHPLRDPAGEDAAEPVRFQSEAFRALGFLLLFVSLSLGVMMMLSGG</sequence>